<evidence type="ECO:0000313" key="2">
    <source>
        <dbReference type="Proteomes" id="UP000785679"/>
    </source>
</evidence>
<dbReference type="AlphaFoldDB" id="A0A8J8P006"/>
<protein>
    <submittedName>
        <fullName evidence="1">Uncharacterized protein</fullName>
    </submittedName>
</protein>
<proteinExistence type="predicted"/>
<organism evidence="1 2">
    <name type="scientific">Halteria grandinella</name>
    <dbReference type="NCBI Taxonomy" id="5974"/>
    <lineage>
        <taxon>Eukaryota</taxon>
        <taxon>Sar</taxon>
        <taxon>Alveolata</taxon>
        <taxon>Ciliophora</taxon>
        <taxon>Intramacronucleata</taxon>
        <taxon>Spirotrichea</taxon>
        <taxon>Stichotrichia</taxon>
        <taxon>Sporadotrichida</taxon>
        <taxon>Halteriidae</taxon>
        <taxon>Halteria</taxon>
    </lineage>
</organism>
<comment type="caution">
    <text evidence="1">The sequence shown here is derived from an EMBL/GenBank/DDBJ whole genome shotgun (WGS) entry which is preliminary data.</text>
</comment>
<accession>A0A8J8P006</accession>
<dbReference type="EMBL" id="RRYP01001874">
    <property type="protein sequence ID" value="TNV85387.1"/>
    <property type="molecule type" value="Genomic_DNA"/>
</dbReference>
<name>A0A8J8P006_HALGN</name>
<evidence type="ECO:0000313" key="1">
    <source>
        <dbReference type="EMBL" id="TNV85387.1"/>
    </source>
</evidence>
<keyword evidence="2" id="KW-1185">Reference proteome</keyword>
<gene>
    <name evidence="1" type="ORF">FGO68_gene11855</name>
</gene>
<dbReference type="Proteomes" id="UP000785679">
    <property type="component" value="Unassembled WGS sequence"/>
</dbReference>
<sequence length="75" mass="8481">MVVGFALQQSGLFASFQLSQMGSYLQAPSSMNITYLPTSQRMKKLMGRMDHIIQQLAPDTMVIARVAMKRQIKIF</sequence>
<reference evidence="1" key="1">
    <citation type="submission" date="2019-06" db="EMBL/GenBank/DDBJ databases">
        <authorList>
            <person name="Zheng W."/>
        </authorList>
    </citation>
    <scope>NUCLEOTIDE SEQUENCE</scope>
    <source>
        <strain evidence="1">QDHG01</strain>
    </source>
</reference>